<dbReference type="PATRIC" id="fig|1461584.3.peg.226"/>
<feature type="compositionally biased region" description="Acidic residues" evidence="1">
    <location>
        <begin position="31"/>
        <end position="55"/>
    </location>
</feature>
<dbReference type="Pfam" id="PF13835">
    <property type="entry name" value="DUF4194"/>
    <property type="match status" value="1"/>
</dbReference>
<accession>A0A078MKV5</accession>
<gene>
    <name evidence="2" type="ORF">BN1051_00229</name>
</gene>
<feature type="compositionally biased region" description="Low complexity" evidence="1">
    <location>
        <begin position="266"/>
        <end position="280"/>
    </location>
</feature>
<organism evidence="2">
    <name type="scientific">Arthrobacter saudimassiliensis</name>
    <dbReference type="NCBI Taxonomy" id="1461584"/>
    <lineage>
        <taxon>Bacteria</taxon>
        <taxon>Bacillati</taxon>
        <taxon>Actinomycetota</taxon>
        <taxon>Actinomycetes</taxon>
        <taxon>Micrococcales</taxon>
        <taxon>Micrococcaceae</taxon>
        <taxon>Arthrobacter</taxon>
    </lineage>
</organism>
<feature type="region of interest" description="Disordered" evidence="1">
    <location>
        <begin position="1"/>
        <end position="63"/>
    </location>
</feature>
<feature type="region of interest" description="Disordered" evidence="1">
    <location>
        <begin position="262"/>
        <end position="292"/>
    </location>
</feature>
<evidence type="ECO:0000313" key="2">
    <source>
        <dbReference type="EMBL" id="CEA06925.1"/>
    </source>
</evidence>
<protein>
    <recommendedName>
        <fullName evidence="3">DUF4194 domain-containing protein</fullName>
    </recommendedName>
</protein>
<name>A0A078MKV5_9MICC</name>
<proteinExistence type="predicted"/>
<evidence type="ECO:0008006" key="3">
    <source>
        <dbReference type="Google" id="ProtNLM"/>
    </source>
</evidence>
<sequence length="306" mass="33117">MSEPTPAPTAQDLPDDGTDLNTAPDGPAVEVELEDGTDFAEAADTDDVDADDTDSDAPAPARDVLVDGPELFPGDTGTLPLKLRQALVRLLRGPYLDATSSDNVYNTVVDNQEQLRARLSELFLQLVIDEDRKVALLRPVDMAEPHTQVLQRQREMTREETLLLLRMRLLLDRHAGTGNDAVIARRDMVEILEQYVDPGQQDAKGVEDLTDAAIRKLASERRLLLPTELEDTWVISPALPLALPYEHIGDIIAFMQSLTEPDDDGAPAAADGTAAAAPGPEMTEPDAAGTPALDLTELDTAVEEQA</sequence>
<dbReference type="AlphaFoldDB" id="A0A078MKV5"/>
<dbReference type="EMBL" id="LN483070">
    <property type="protein sequence ID" value="CEA06925.1"/>
    <property type="molecule type" value="Genomic_DNA"/>
</dbReference>
<reference evidence="2" key="1">
    <citation type="submission" date="2014-07" db="EMBL/GenBank/DDBJ databases">
        <authorList>
            <person name="Urmite Genomes Urmite Genomes"/>
        </authorList>
    </citation>
    <scope>NUCLEOTIDE SEQUENCE</scope>
    <source>
        <strain evidence="2">11W110_air</strain>
    </source>
</reference>
<evidence type="ECO:0000256" key="1">
    <source>
        <dbReference type="SAM" id="MobiDB-lite"/>
    </source>
</evidence>
<dbReference type="InterPro" id="IPR025449">
    <property type="entry name" value="JetB"/>
</dbReference>